<dbReference type="PANTHER" id="PTHR48080">
    <property type="entry name" value="D-GALACTONATE DEHYDRATASE-RELATED"/>
    <property type="match status" value="1"/>
</dbReference>
<reference evidence="3" key="1">
    <citation type="journal article" date="2019" name="Microbiol. Resour. Announc.">
        <title>Complete Genome Sequence of Rubrobacter xylanophilus Strain AA3-22, Isolated from Arima Onsen in Japan.</title>
        <authorList>
            <person name="Tomariguchi N."/>
            <person name="Miyazaki K."/>
        </authorList>
    </citation>
    <scope>NUCLEOTIDE SEQUENCE [LARGE SCALE GENOMIC DNA]</scope>
    <source>
        <strain evidence="3">AA3-22</strain>
    </source>
</reference>
<keyword evidence="4" id="KW-1185">Reference proteome</keyword>
<keyword evidence="1" id="KW-0456">Lyase</keyword>
<dbReference type="CDD" id="cd03316">
    <property type="entry name" value="MR_like"/>
    <property type="match status" value="1"/>
</dbReference>
<dbReference type="Gene3D" id="3.30.390.10">
    <property type="entry name" value="Enolase-like, N-terminal domain"/>
    <property type="match status" value="1"/>
</dbReference>
<dbReference type="InterPro" id="IPR018110">
    <property type="entry name" value="Mandel_Rmase/mucon_lact_enz_CS"/>
</dbReference>
<dbReference type="SFLD" id="SFLDS00001">
    <property type="entry name" value="Enolase"/>
    <property type="match status" value="1"/>
</dbReference>
<dbReference type="GO" id="GO:0009063">
    <property type="term" value="P:amino acid catabolic process"/>
    <property type="evidence" value="ECO:0007669"/>
    <property type="project" value="InterPro"/>
</dbReference>
<dbReference type="InterPro" id="IPR029065">
    <property type="entry name" value="Enolase_C-like"/>
</dbReference>
<dbReference type="Pfam" id="PF02746">
    <property type="entry name" value="MR_MLE_N"/>
    <property type="match status" value="1"/>
</dbReference>
<gene>
    <name evidence="3" type="ORF">RxyAA322_29270</name>
</gene>
<dbReference type="Gene3D" id="3.20.20.120">
    <property type="entry name" value="Enolase-like C-terminal domain"/>
    <property type="match status" value="1"/>
</dbReference>
<proteinExistence type="predicted"/>
<dbReference type="OrthoDB" id="9774531at2"/>
<dbReference type="PROSITE" id="PS00908">
    <property type="entry name" value="MR_MLE_1"/>
    <property type="match status" value="1"/>
</dbReference>
<dbReference type="PANTHER" id="PTHR48080:SF2">
    <property type="entry name" value="D-GALACTONATE DEHYDRATASE"/>
    <property type="match status" value="1"/>
</dbReference>
<evidence type="ECO:0000313" key="4">
    <source>
        <dbReference type="Proteomes" id="UP000318065"/>
    </source>
</evidence>
<dbReference type="SUPFAM" id="SSF54826">
    <property type="entry name" value="Enolase N-terminal domain-like"/>
    <property type="match status" value="1"/>
</dbReference>
<dbReference type="InterPro" id="IPR029017">
    <property type="entry name" value="Enolase-like_N"/>
</dbReference>
<dbReference type="SFLD" id="SFLDG00179">
    <property type="entry name" value="mandelate_racemase"/>
    <property type="match status" value="1"/>
</dbReference>
<dbReference type="InterPro" id="IPR013341">
    <property type="entry name" value="Mandelate_racemase_N_dom"/>
</dbReference>
<dbReference type="GO" id="GO:0016829">
    <property type="term" value="F:lyase activity"/>
    <property type="evidence" value="ECO:0007669"/>
    <property type="project" value="UniProtKB-KW"/>
</dbReference>
<dbReference type="EMBL" id="AP019791">
    <property type="protein sequence ID" value="BBL81073.1"/>
    <property type="molecule type" value="Genomic_DNA"/>
</dbReference>
<feature type="domain" description="Mandelate racemase/muconate lactonizing enzyme C-terminal" evidence="2">
    <location>
        <begin position="148"/>
        <end position="261"/>
    </location>
</feature>
<dbReference type="RefSeq" id="WP_143529003.1">
    <property type="nucleotide sequence ID" value="NZ_AP019791.1"/>
</dbReference>
<dbReference type="SMART" id="SM00922">
    <property type="entry name" value="MR_MLE"/>
    <property type="match status" value="1"/>
</dbReference>
<dbReference type="Proteomes" id="UP000318065">
    <property type="component" value="Chromosome"/>
</dbReference>
<dbReference type="InterPro" id="IPR013342">
    <property type="entry name" value="Mandelate_racemase_C"/>
</dbReference>
<sequence>MSAPRITRVETAAIRAVGPSVLVRVWAGDEHGLGECYPSAPAAGIHQIVMNMEEQLLGEDPRDVERLYEKMRRWNIFTGGQAGAVITALSGIEIALWDLAGKLQGVPVYRLLGGAFRRRVRLYADCNAGTVDAAAHHIEGGLFEEGSNEAYISVAREAIERGFDAIKLDVDDITGPLHRDFYNGGISPKEHEAMVERVAAVREAVGPEVEVAIDMHGRFDIPSSIRFARAMEPFDLLWLEEPTPPENLDALAEVRRSTSTPICAGENVYTRFDFRELFAKRAVDYVMPDVAKCGGLAEAKRIANLAELDYIPFAPHNVSSPVGTVAAAHVCAAVSNFSVLEWHAIDMPHWEDFVRYAGGRVIREGHIELTEEPGLGLELNEEVAREYRHEKGGIPFFGRG</sequence>
<evidence type="ECO:0000256" key="1">
    <source>
        <dbReference type="ARBA" id="ARBA00023239"/>
    </source>
</evidence>
<protein>
    <submittedName>
        <fullName evidence="3">Mandelate racemase</fullName>
    </submittedName>
</protein>
<evidence type="ECO:0000259" key="2">
    <source>
        <dbReference type="SMART" id="SM00922"/>
    </source>
</evidence>
<accession>A0A510HPZ9</accession>
<evidence type="ECO:0000313" key="3">
    <source>
        <dbReference type="EMBL" id="BBL81073.1"/>
    </source>
</evidence>
<name>A0A510HPZ9_9ACTN</name>
<dbReference type="AlphaFoldDB" id="A0A510HPZ9"/>
<dbReference type="InterPro" id="IPR036849">
    <property type="entry name" value="Enolase-like_C_sf"/>
</dbReference>
<organism evidence="3 4">
    <name type="scientific">Rubrobacter xylanophilus</name>
    <dbReference type="NCBI Taxonomy" id="49319"/>
    <lineage>
        <taxon>Bacteria</taxon>
        <taxon>Bacillati</taxon>
        <taxon>Actinomycetota</taxon>
        <taxon>Rubrobacteria</taxon>
        <taxon>Rubrobacterales</taxon>
        <taxon>Rubrobacteraceae</taxon>
        <taxon>Rubrobacter</taxon>
    </lineage>
</organism>
<dbReference type="SUPFAM" id="SSF51604">
    <property type="entry name" value="Enolase C-terminal domain-like"/>
    <property type="match status" value="1"/>
</dbReference>
<dbReference type="Pfam" id="PF13378">
    <property type="entry name" value="MR_MLE_C"/>
    <property type="match status" value="1"/>
</dbReference>
<dbReference type="InterPro" id="IPR034593">
    <property type="entry name" value="DgoD-like"/>
</dbReference>